<dbReference type="OrthoDB" id="4062651at2759"/>
<keyword evidence="6 9" id="KW-1133">Transmembrane helix</keyword>
<dbReference type="Pfam" id="PF08263">
    <property type="entry name" value="LRRNT_2"/>
    <property type="match status" value="1"/>
</dbReference>
<evidence type="ECO:0000256" key="4">
    <source>
        <dbReference type="ARBA" id="ARBA00022729"/>
    </source>
</evidence>
<dbReference type="EMBL" id="JACMSC010000016">
    <property type="protein sequence ID" value="KAG6481989.1"/>
    <property type="molecule type" value="Genomic_DNA"/>
</dbReference>
<name>A0A8J5FGL2_ZINOF</name>
<dbReference type="InterPro" id="IPR000719">
    <property type="entry name" value="Prot_kinase_dom"/>
</dbReference>
<comment type="subcellular location">
    <subcellularLocation>
        <location evidence="1">Membrane</location>
    </subcellularLocation>
</comment>
<keyword evidence="8" id="KW-0547">Nucleotide-binding</keyword>
<keyword evidence="3 9" id="KW-0812">Transmembrane</keyword>
<keyword evidence="8" id="KW-0067">ATP-binding</keyword>
<evidence type="ECO:0000256" key="2">
    <source>
        <dbReference type="ARBA" id="ARBA00022614"/>
    </source>
</evidence>
<dbReference type="InterPro" id="IPR046959">
    <property type="entry name" value="PRK1-6/SRF4-like"/>
</dbReference>
<evidence type="ECO:0000313" key="12">
    <source>
        <dbReference type="Proteomes" id="UP000734854"/>
    </source>
</evidence>
<evidence type="ECO:0000256" key="7">
    <source>
        <dbReference type="ARBA" id="ARBA00023136"/>
    </source>
</evidence>
<dbReference type="GO" id="GO:0004672">
    <property type="term" value="F:protein kinase activity"/>
    <property type="evidence" value="ECO:0007669"/>
    <property type="project" value="InterPro"/>
</dbReference>
<dbReference type="PROSITE" id="PS50011">
    <property type="entry name" value="PROTEIN_KINASE_DOM"/>
    <property type="match status" value="1"/>
</dbReference>
<comment type="caution">
    <text evidence="11">The sequence shown here is derived from an EMBL/GenBank/DDBJ whole genome shotgun (WGS) entry which is preliminary data.</text>
</comment>
<gene>
    <name evidence="11" type="ORF">ZIOFF_058613</name>
</gene>
<organism evidence="11 12">
    <name type="scientific">Zingiber officinale</name>
    <name type="common">Ginger</name>
    <name type="synonym">Amomum zingiber</name>
    <dbReference type="NCBI Taxonomy" id="94328"/>
    <lineage>
        <taxon>Eukaryota</taxon>
        <taxon>Viridiplantae</taxon>
        <taxon>Streptophyta</taxon>
        <taxon>Embryophyta</taxon>
        <taxon>Tracheophyta</taxon>
        <taxon>Spermatophyta</taxon>
        <taxon>Magnoliopsida</taxon>
        <taxon>Liliopsida</taxon>
        <taxon>Zingiberales</taxon>
        <taxon>Zingiberaceae</taxon>
        <taxon>Zingiber</taxon>
    </lineage>
</organism>
<evidence type="ECO:0000256" key="9">
    <source>
        <dbReference type="SAM" id="Phobius"/>
    </source>
</evidence>
<accession>A0A8J5FGL2</accession>
<evidence type="ECO:0000256" key="5">
    <source>
        <dbReference type="ARBA" id="ARBA00022737"/>
    </source>
</evidence>
<proteinExistence type="predicted"/>
<evidence type="ECO:0000256" key="1">
    <source>
        <dbReference type="ARBA" id="ARBA00004370"/>
    </source>
</evidence>
<feature type="domain" description="Protein kinase" evidence="10">
    <location>
        <begin position="379"/>
        <end position="652"/>
    </location>
</feature>
<dbReference type="GO" id="GO:0016020">
    <property type="term" value="C:membrane"/>
    <property type="evidence" value="ECO:0007669"/>
    <property type="project" value="UniProtKB-SubCell"/>
</dbReference>
<dbReference type="Proteomes" id="UP000734854">
    <property type="component" value="Unassembled WGS sequence"/>
</dbReference>
<evidence type="ECO:0000256" key="3">
    <source>
        <dbReference type="ARBA" id="ARBA00022692"/>
    </source>
</evidence>
<dbReference type="Pfam" id="PF00069">
    <property type="entry name" value="Pkinase"/>
    <property type="match status" value="1"/>
</dbReference>
<dbReference type="PANTHER" id="PTHR48007:SF9">
    <property type="entry name" value="PROTEIN KINASE DOMAIN-CONTAINING PROTEIN"/>
    <property type="match status" value="1"/>
</dbReference>
<keyword evidence="7 9" id="KW-0472">Membrane</keyword>
<keyword evidence="4" id="KW-0732">Signal</keyword>
<feature type="transmembrane region" description="Helical" evidence="9">
    <location>
        <begin position="294"/>
        <end position="319"/>
    </location>
</feature>
<reference evidence="11 12" key="1">
    <citation type="submission" date="2020-08" db="EMBL/GenBank/DDBJ databases">
        <title>Plant Genome Project.</title>
        <authorList>
            <person name="Zhang R.-G."/>
        </authorList>
    </citation>
    <scope>NUCLEOTIDE SEQUENCE [LARGE SCALE GENOMIC DNA]</scope>
    <source>
        <tissue evidence="11">Rhizome</tissue>
    </source>
</reference>
<dbReference type="CDD" id="cd14066">
    <property type="entry name" value="STKc_IRAK"/>
    <property type="match status" value="1"/>
</dbReference>
<dbReference type="Pfam" id="PF00560">
    <property type="entry name" value="LRR_1"/>
    <property type="match status" value="3"/>
</dbReference>
<dbReference type="InterPro" id="IPR001611">
    <property type="entry name" value="Leu-rich_rpt"/>
</dbReference>
<dbReference type="FunFam" id="3.80.10.10:FF:000400">
    <property type="entry name" value="Nuclear pore complex protein NUP107"/>
    <property type="match status" value="1"/>
</dbReference>
<dbReference type="PANTHER" id="PTHR48007">
    <property type="entry name" value="LEUCINE-RICH REPEAT RECEPTOR-LIKE PROTEIN KINASE PXC1"/>
    <property type="match status" value="1"/>
</dbReference>
<evidence type="ECO:0000256" key="6">
    <source>
        <dbReference type="ARBA" id="ARBA00022989"/>
    </source>
</evidence>
<dbReference type="GO" id="GO:0005524">
    <property type="term" value="F:ATP binding"/>
    <property type="evidence" value="ECO:0007669"/>
    <property type="project" value="UniProtKB-UniRule"/>
</dbReference>
<evidence type="ECO:0000313" key="11">
    <source>
        <dbReference type="EMBL" id="KAG6481989.1"/>
    </source>
</evidence>
<keyword evidence="2" id="KW-0433">Leucine-rich repeat</keyword>
<evidence type="ECO:0000259" key="10">
    <source>
        <dbReference type="PROSITE" id="PS50011"/>
    </source>
</evidence>
<dbReference type="PROSITE" id="PS51450">
    <property type="entry name" value="LRR"/>
    <property type="match status" value="1"/>
</dbReference>
<dbReference type="AlphaFoldDB" id="A0A8J5FGL2"/>
<evidence type="ECO:0000256" key="8">
    <source>
        <dbReference type="PROSITE-ProRule" id="PRU10141"/>
    </source>
</evidence>
<protein>
    <recommendedName>
        <fullName evidence="10">Protein kinase domain-containing protein</fullName>
    </recommendedName>
</protein>
<dbReference type="InterPro" id="IPR017441">
    <property type="entry name" value="Protein_kinase_ATP_BS"/>
</dbReference>
<sequence>MGEKKKKKLFFSLHLPQTALLLLLFVLKMSSLAVSSSSSSSSSSGNLEADRIALLELKAACDSFGRLASWNSSDPSPCASWHGVTCVGGRVTRLVLEGLSLAGPACLPAVTRLDQLRVLSLKSNRLASPIPDLAPLSALKLLFLSHNQLYGPIPPSISSLVRLYRLDLASNNLTGSIPNSLARLGRLLTLRLDRNRLSGSIPGLVLPRLQDLNLSSNFLSGAMPPSFSAFPAAAFEGNPALCGKPFFPCRPTAGAVDTVPPAAVASAPHAKPEFVNPGQTAGGDNRQGMKMNRVVVVTIVVGDFIVLILVCGLLFCYFWRKFARRAPLSLREGEKIVYSSPYASSHVSTAGTTTGGGFQRGKMIFFEGTKQFLLEDLLRSSAEILGKGGYGTAYRAVLDDGTVVAVKRLRETHKRDLESQLEILGQLRHPNLVSLKAYYYARDEKLLVYEYMPNGNLFFLLHGNRGPGRMPLDWASRVRIAVGTARGLAFLHQGTTRSPKLAHGNIKSTNILLDNAGNARLCDAGLSSLGPASAACLTGGYRAPEAPVDRRRSWASQRADVYAFGVVLLELLTGKPAVLVGDGVVEGADLPGWVRSVVREEWTSEVFDLELMRYKGIEGEMVAMLQIAVSCTVVAADQRPKMCSVVNMLEEIRGGGGGGGVFSPSRHLASDSVSASDAT</sequence>
<dbReference type="InterPro" id="IPR013210">
    <property type="entry name" value="LRR_N_plant-typ"/>
</dbReference>
<keyword evidence="12" id="KW-1185">Reference proteome</keyword>
<dbReference type="PROSITE" id="PS00107">
    <property type="entry name" value="PROTEIN_KINASE_ATP"/>
    <property type="match status" value="1"/>
</dbReference>
<keyword evidence="5" id="KW-0677">Repeat</keyword>
<feature type="binding site" evidence="8">
    <location>
        <position position="407"/>
    </location>
    <ligand>
        <name>ATP</name>
        <dbReference type="ChEBI" id="CHEBI:30616"/>
    </ligand>
</feature>